<evidence type="ECO:0000313" key="2">
    <source>
        <dbReference type="EMBL" id="CAR22241.1"/>
    </source>
</evidence>
<feature type="region of interest" description="Disordered" evidence="1">
    <location>
        <begin position="41"/>
        <end position="107"/>
    </location>
</feature>
<dbReference type="GO" id="GO:0001164">
    <property type="term" value="F:RNA polymerase I core promoter sequence-specific DNA binding"/>
    <property type="evidence" value="ECO:0007669"/>
    <property type="project" value="InterPro"/>
</dbReference>
<dbReference type="InterPro" id="IPR053029">
    <property type="entry name" value="RNA_pol_I-specific_init_factor"/>
</dbReference>
<reference evidence="2 3" key="1">
    <citation type="journal article" date="2009" name="Genome Res.">
        <title>Comparative genomics of protoploid Saccharomycetaceae.</title>
        <authorList>
            <consortium name="The Genolevures Consortium"/>
            <person name="Souciet J.-L."/>
            <person name="Dujon B."/>
            <person name="Gaillardin C."/>
            <person name="Johnston M."/>
            <person name="Baret P.V."/>
            <person name="Cliften P."/>
            <person name="Sherman D.J."/>
            <person name="Weissenbach J."/>
            <person name="Westhof E."/>
            <person name="Wincker P."/>
            <person name="Jubin C."/>
            <person name="Poulain J."/>
            <person name="Barbe V."/>
            <person name="Segurens B."/>
            <person name="Artiguenave F."/>
            <person name="Anthouard V."/>
            <person name="Vacherie B."/>
            <person name="Val M.-E."/>
            <person name="Fulton R.S."/>
            <person name="Minx P."/>
            <person name="Wilson R."/>
            <person name="Durrens P."/>
            <person name="Jean G."/>
            <person name="Marck C."/>
            <person name="Martin T."/>
            <person name="Nikolski M."/>
            <person name="Rolland T."/>
            <person name="Seret M.-L."/>
            <person name="Casaregola S."/>
            <person name="Despons L."/>
            <person name="Fairhead C."/>
            <person name="Fischer G."/>
            <person name="Lafontaine I."/>
            <person name="Leh V."/>
            <person name="Lemaire M."/>
            <person name="de Montigny J."/>
            <person name="Neuveglise C."/>
            <person name="Thierry A."/>
            <person name="Blanc-Lenfle I."/>
            <person name="Bleykasten C."/>
            <person name="Diffels J."/>
            <person name="Fritsch E."/>
            <person name="Frangeul L."/>
            <person name="Goeffon A."/>
            <person name="Jauniaux N."/>
            <person name="Kachouri-Lafond R."/>
            <person name="Payen C."/>
            <person name="Potier S."/>
            <person name="Pribylova L."/>
            <person name="Ozanne C."/>
            <person name="Richard G.-F."/>
            <person name="Sacerdot C."/>
            <person name="Straub M.-L."/>
            <person name="Talla E."/>
        </authorList>
    </citation>
    <scope>NUCLEOTIDE SEQUENCE [LARGE SCALE GENOMIC DNA]</scope>
    <source>
        <strain evidence="3">ATCC 56472 / CBS 6340 / NRRL Y-8284</strain>
    </source>
</reference>
<sequence length="481" mass="54877">MFELPLVRNTKRVRTVRKLRYQYINTLYQEYRKVQSFANANSTLPTPENSAAEEASDGDHNSADATSRRRRRKRRLLSVLGHAETDTELSDMEAEEGSHEADQADSEKEFFTRHEKPQETFEVWNTDRQKAVPMNTATLSYDTCKQIEKHAQKRVSAGMAHISKNANFHFQAMKDGYETVAETPESHHLVHIAQLNELLHTNIMKGKWDTAYRCFSLLIRLPGIDIRSVWGPGARILRELASNDKGLGTSEEFLGWLSGIFSSRSNFNQTMNFLMDPVFRCGSKTHAAKFVVAWLWELLFASCPDGTEHPSAEDASNRKLSHLLERLSEMVLIPPYMEDPEVWFIFAVCHLVSADQLSQRFISTKLRTSELERDISRNQVTQHITNAHMCIRTCEAKKEEFSFPRRIIEEQLACFEKRLYQNSGESTASDLGSGFELDNSPENLDTQNVLGPGMSPMIDEEENFFGSAEQVHFGFDSDSST</sequence>
<dbReference type="PANTHER" id="PTHR28244">
    <property type="entry name" value="RNA POLYMERASE I-SPECIFIC TRANSCRIPTION INITIATION FACTOR RRN11"/>
    <property type="match status" value="1"/>
</dbReference>
<dbReference type="Proteomes" id="UP000002036">
    <property type="component" value="Chromosome C"/>
</dbReference>
<dbReference type="InParanoid" id="C5DEN0"/>
<dbReference type="Pfam" id="PF04090">
    <property type="entry name" value="Rrn11"/>
    <property type="match status" value="1"/>
</dbReference>
<dbReference type="GO" id="GO:0070860">
    <property type="term" value="C:RNA polymerase I core factor complex"/>
    <property type="evidence" value="ECO:0007669"/>
    <property type="project" value="TreeGrafter"/>
</dbReference>
<dbReference type="KEGG" id="lth:KLTH0C10582g"/>
<dbReference type="GeneID" id="8291560"/>
<dbReference type="HOGENOM" id="CLU_034126_0_0_1"/>
<dbReference type="PANTHER" id="PTHR28244:SF1">
    <property type="entry name" value="RNA POLYMERASE I-SPECIFIC TRANSCRIPTION INITIATION FACTOR RRN11"/>
    <property type="match status" value="1"/>
</dbReference>
<protein>
    <submittedName>
        <fullName evidence="2">KLTH0C10582p</fullName>
    </submittedName>
</protein>
<name>C5DEN0_LACTC</name>
<dbReference type="GO" id="GO:0017025">
    <property type="term" value="F:TBP-class protein binding"/>
    <property type="evidence" value="ECO:0007669"/>
    <property type="project" value="TreeGrafter"/>
</dbReference>
<evidence type="ECO:0000313" key="3">
    <source>
        <dbReference type="Proteomes" id="UP000002036"/>
    </source>
</evidence>
<dbReference type="eggNOG" id="ENOG502R1IK">
    <property type="taxonomic scope" value="Eukaryota"/>
</dbReference>
<accession>C5DEN0</accession>
<dbReference type="GO" id="GO:0042790">
    <property type="term" value="P:nucleolar large rRNA transcription by RNA polymerase I"/>
    <property type="evidence" value="ECO:0007669"/>
    <property type="project" value="TreeGrafter"/>
</dbReference>
<proteinExistence type="predicted"/>
<dbReference type="EMBL" id="CU928167">
    <property type="protein sequence ID" value="CAR22241.1"/>
    <property type="molecule type" value="Genomic_DNA"/>
</dbReference>
<dbReference type="RefSeq" id="XP_002552679.1">
    <property type="nucleotide sequence ID" value="XM_002552633.1"/>
</dbReference>
<organism evidence="2 3">
    <name type="scientific">Lachancea thermotolerans (strain ATCC 56472 / CBS 6340 / NRRL Y-8284)</name>
    <name type="common">Yeast</name>
    <name type="synonym">Kluyveromyces thermotolerans</name>
    <dbReference type="NCBI Taxonomy" id="559295"/>
    <lineage>
        <taxon>Eukaryota</taxon>
        <taxon>Fungi</taxon>
        <taxon>Dikarya</taxon>
        <taxon>Ascomycota</taxon>
        <taxon>Saccharomycotina</taxon>
        <taxon>Saccharomycetes</taxon>
        <taxon>Saccharomycetales</taxon>
        <taxon>Saccharomycetaceae</taxon>
        <taxon>Lachancea</taxon>
    </lineage>
</organism>
<dbReference type="AlphaFoldDB" id="C5DEN0"/>
<feature type="compositionally biased region" description="Basic and acidic residues" evidence="1">
    <location>
        <begin position="96"/>
        <end position="107"/>
    </location>
</feature>
<feature type="compositionally biased region" description="Acidic residues" evidence="1">
    <location>
        <begin position="86"/>
        <end position="95"/>
    </location>
</feature>
<dbReference type="STRING" id="559295.C5DEN0"/>
<dbReference type="FunCoup" id="C5DEN0">
    <property type="interactions" value="94"/>
</dbReference>
<evidence type="ECO:0000256" key="1">
    <source>
        <dbReference type="SAM" id="MobiDB-lite"/>
    </source>
</evidence>
<dbReference type="GO" id="GO:0001181">
    <property type="term" value="F:RNA polymerase I general transcription initiation factor activity"/>
    <property type="evidence" value="ECO:0007669"/>
    <property type="project" value="InterPro"/>
</dbReference>
<dbReference type="InterPro" id="IPR007224">
    <property type="entry name" value="TIF_Rrn11"/>
</dbReference>
<keyword evidence="3" id="KW-1185">Reference proteome</keyword>
<dbReference type="OMA" id="EVWFIYA"/>
<gene>
    <name evidence="2" type="ordered locus">KLTH0C10582g</name>
</gene>
<dbReference type="OrthoDB" id="2159786at2759"/>